<dbReference type="EMBL" id="JBHSGA010000013">
    <property type="protein sequence ID" value="MFC4526608.1"/>
    <property type="molecule type" value="Genomic_DNA"/>
</dbReference>
<gene>
    <name evidence="3" type="ORF">ACFO5W_08155</name>
</gene>
<dbReference type="InterPro" id="IPR050345">
    <property type="entry name" value="Aliph_Amidase/BUP"/>
</dbReference>
<accession>A0ABV9C0W4</accession>
<evidence type="ECO:0000313" key="4">
    <source>
        <dbReference type="Proteomes" id="UP001595961"/>
    </source>
</evidence>
<dbReference type="Gene3D" id="3.60.110.10">
    <property type="entry name" value="Carbon-nitrogen hydrolase"/>
    <property type="match status" value="1"/>
</dbReference>
<organism evidence="3 4">
    <name type="scientific">Dyella halodurans</name>
    <dbReference type="NCBI Taxonomy" id="1920171"/>
    <lineage>
        <taxon>Bacteria</taxon>
        <taxon>Pseudomonadati</taxon>
        <taxon>Pseudomonadota</taxon>
        <taxon>Gammaproteobacteria</taxon>
        <taxon>Lysobacterales</taxon>
        <taxon>Rhodanobacteraceae</taxon>
        <taxon>Dyella</taxon>
    </lineage>
</organism>
<feature type="domain" description="CN hydrolase" evidence="2">
    <location>
        <begin position="6"/>
        <end position="266"/>
    </location>
</feature>
<dbReference type="CDD" id="cd07573">
    <property type="entry name" value="CPA"/>
    <property type="match status" value="1"/>
</dbReference>
<evidence type="ECO:0000256" key="1">
    <source>
        <dbReference type="ARBA" id="ARBA00022801"/>
    </source>
</evidence>
<reference evidence="4" key="1">
    <citation type="journal article" date="2019" name="Int. J. Syst. Evol. Microbiol.">
        <title>The Global Catalogue of Microorganisms (GCM) 10K type strain sequencing project: providing services to taxonomists for standard genome sequencing and annotation.</title>
        <authorList>
            <consortium name="The Broad Institute Genomics Platform"/>
            <consortium name="The Broad Institute Genome Sequencing Center for Infectious Disease"/>
            <person name="Wu L."/>
            <person name="Ma J."/>
        </authorList>
    </citation>
    <scope>NUCLEOTIDE SEQUENCE [LARGE SCALE GENOMIC DNA]</scope>
    <source>
        <strain evidence="4">CCM 4481</strain>
    </source>
</reference>
<keyword evidence="1 3" id="KW-0378">Hydrolase</keyword>
<keyword evidence="4" id="KW-1185">Reference proteome</keyword>
<dbReference type="PANTHER" id="PTHR43674">
    <property type="entry name" value="NITRILASE C965.09-RELATED"/>
    <property type="match status" value="1"/>
</dbReference>
<dbReference type="SUPFAM" id="SSF56317">
    <property type="entry name" value="Carbon-nitrogen hydrolase"/>
    <property type="match status" value="1"/>
</dbReference>
<protein>
    <submittedName>
        <fullName evidence="3">Carbon-nitrogen hydrolase</fullName>
    </submittedName>
</protein>
<dbReference type="RefSeq" id="WP_266151368.1">
    <property type="nucleotide sequence ID" value="NZ_CP064028.1"/>
</dbReference>
<dbReference type="InterPro" id="IPR003010">
    <property type="entry name" value="C-N_Hydrolase"/>
</dbReference>
<dbReference type="Pfam" id="PF00795">
    <property type="entry name" value="CN_hydrolase"/>
    <property type="match status" value="1"/>
</dbReference>
<name>A0ABV9C0W4_9GAMM</name>
<comment type="caution">
    <text evidence="3">The sequence shown here is derived from an EMBL/GenBank/DDBJ whole genome shotgun (WGS) entry which is preliminary data.</text>
</comment>
<dbReference type="GO" id="GO:0016787">
    <property type="term" value="F:hydrolase activity"/>
    <property type="evidence" value="ECO:0007669"/>
    <property type="project" value="UniProtKB-KW"/>
</dbReference>
<dbReference type="PROSITE" id="PS50263">
    <property type="entry name" value="CN_HYDROLASE"/>
    <property type="match status" value="1"/>
</dbReference>
<dbReference type="Proteomes" id="UP001595961">
    <property type="component" value="Unassembled WGS sequence"/>
</dbReference>
<dbReference type="InterPro" id="IPR036526">
    <property type="entry name" value="C-N_Hydrolase_sf"/>
</dbReference>
<proteinExistence type="predicted"/>
<sequence length="296" mass="33086">MTRKTLKVALLQETHRGSRDANLDAIEAGLREAAAAGAELVLLQELHNGPYFCQHESVDEFDLAETIPGHSTARIGKLAEELKLVVVASLFEKRATGLYHNTAVVFDRSAAIAGKYRKMHIPDDPAFYEKFYFTPGDLGFDPIDTSVGRLGVLVCWDQWYPEAARLMALAGADLLLYPTAIGWDPQDEQAEKDRQREAWVTVQRGHAVANGLPLLSCNRTGYEPDVSGVGRGIQFWGTSFVAGPQGEFLAQAGTDQRELLVVEVDMARSEHVRRIWPFLRDRRIDAYSDLLKRFRD</sequence>
<dbReference type="PANTHER" id="PTHR43674:SF2">
    <property type="entry name" value="BETA-UREIDOPROPIONASE"/>
    <property type="match status" value="1"/>
</dbReference>
<evidence type="ECO:0000259" key="2">
    <source>
        <dbReference type="PROSITE" id="PS50263"/>
    </source>
</evidence>
<evidence type="ECO:0000313" key="3">
    <source>
        <dbReference type="EMBL" id="MFC4526608.1"/>
    </source>
</evidence>